<dbReference type="SUPFAM" id="SSF54001">
    <property type="entry name" value="Cysteine proteinases"/>
    <property type="match status" value="1"/>
</dbReference>
<feature type="domain" description="Reductase C-terminal" evidence="3">
    <location>
        <begin position="30"/>
        <end position="73"/>
    </location>
</feature>
<protein>
    <recommendedName>
        <fullName evidence="6">Transglutaminase domain-containing protein</fullName>
    </recommendedName>
</protein>
<evidence type="ECO:0000256" key="1">
    <source>
        <dbReference type="SAM" id="MobiDB-lite"/>
    </source>
</evidence>
<organism evidence="4 5">
    <name type="scientific">Nocardioides aquiterrae</name>
    <dbReference type="NCBI Taxonomy" id="203799"/>
    <lineage>
        <taxon>Bacteria</taxon>
        <taxon>Bacillati</taxon>
        <taxon>Actinomycetota</taxon>
        <taxon>Actinomycetes</taxon>
        <taxon>Propionibacteriales</taxon>
        <taxon>Nocardioidaceae</taxon>
        <taxon>Nocardioides</taxon>
    </lineage>
</organism>
<dbReference type="Proteomes" id="UP001499979">
    <property type="component" value="Unassembled WGS sequence"/>
</dbReference>
<dbReference type="EMBL" id="BAAAJE010000015">
    <property type="protein sequence ID" value="GAA1149262.1"/>
    <property type="molecule type" value="Genomic_DNA"/>
</dbReference>
<name>A0ABP4F2M6_9ACTN</name>
<dbReference type="Pfam" id="PF14759">
    <property type="entry name" value="Reductase_C"/>
    <property type="match status" value="1"/>
</dbReference>
<evidence type="ECO:0008006" key="6">
    <source>
        <dbReference type="Google" id="ProtNLM"/>
    </source>
</evidence>
<evidence type="ECO:0000259" key="2">
    <source>
        <dbReference type="Pfam" id="PF01841"/>
    </source>
</evidence>
<dbReference type="Gene3D" id="3.10.620.30">
    <property type="match status" value="1"/>
</dbReference>
<feature type="region of interest" description="Disordered" evidence="1">
    <location>
        <begin position="293"/>
        <end position="325"/>
    </location>
</feature>
<dbReference type="InterPro" id="IPR038765">
    <property type="entry name" value="Papain-like_cys_pep_sf"/>
</dbReference>
<evidence type="ECO:0000313" key="4">
    <source>
        <dbReference type="EMBL" id="GAA1149262.1"/>
    </source>
</evidence>
<proteinExistence type="predicted"/>
<dbReference type="InterPro" id="IPR028202">
    <property type="entry name" value="Reductase_C"/>
</dbReference>
<sequence length="325" mass="35755">MCALCSQTVRLAYALRACGINSDEQVATLMWNNQEHDLKLQIAGLNTGHDEVVLSGDPSRDRDFTCFYLRQGQRSMVCRSIGAQVSQAPVSFLEATEFLDIEHDAVRTFAAAAIGDASTDKEKAIRLFTAVRDQVWYDPYSVSDDPAHYRASFVLQAGRAYCVPKAVLLTAVCRSAGIPARLGFADVRNHLQTEALRARMGGTDLFVFHGYSSLYIDGRWLKATPAFNTELCARFGVPPVEFDGEHDALMHAFAADGTQHMEYIRERGVFHDLPLAAILAELRDTYGPMVHTSAHPVDDAFTKQPTSQTGPDGASRGSHSPQEAR</sequence>
<dbReference type="InterPro" id="IPR002931">
    <property type="entry name" value="Transglutaminase-like"/>
</dbReference>
<dbReference type="SUPFAM" id="SSF55424">
    <property type="entry name" value="FAD/NAD-linked reductases, dimerisation (C-terminal) domain"/>
    <property type="match status" value="1"/>
</dbReference>
<evidence type="ECO:0000313" key="5">
    <source>
        <dbReference type="Proteomes" id="UP001499979"/>
    </source>
</evidence>
<reference evidence="5" key="1">
    <citation type="journal article" date="2019" name="Int. J. Syst. Evol. Microbiol.">
        <title>The Global Catalogue of Microorganisms (GCM) 10K type strain sequencing project: providing services to taxonomists for standard genome sequencing and annotation.</title>
        <authorList>
            <consortium name="The Broad Institute Genomics Platform"/>
            <consortium name="The Broad Institute Genome Sequencing Center for Infectious Disease"/>
            <person name="Wu L."/>
            <person name="Ma J."/>
        </authorList>
    </citation>
    <scope>NUCLEOTIDE SEQUENCE [LARGE SCALE GENOMIC DNA]</scope>
    <source>
        <strain evidence="5">JCM 11813</strain>
    </source>
</reference>
<accession>A0ABP4F2M6</accession>
<comment type="caution">
    <text evidence="4">The sequence shown here is derived from an EMBL/GenBank/DDBJ whole genome shotgun (WGS) entry which is preliminary data.</text>
</comment>
<dbReference type="PANTHER" id="PTHR33490">
    <property type="entry name" value="BLR5614 PROTEIN-RELATED"/>
    <property type="match status" value="1"/>
</dbReference>
<dbReference type="InterPro" id="IPR016156">
    <property type="entry name" value="FAD/NAD-linked_Rdtase_dimer_sf"/>
</dbReference>
<dbReference type="Pfam" id="PF01841">
    <property type="entry name" value="Transglut_core"/>
    <property type="match status" value="1"/>
</dbReference>
<evidence type="ECO:0000259" key="3">
    <source>
        <dbReference type="Pfam" id="PF14759"/>
    </source>
</evidence>
<dbReference type="PANTHER" id="PTHR33490:SF3">
    <property type="entry name" value="CONSERVED INTEGRAL MEMBRANE PROTEIN"/>
    <property type="match status" value="1"/>
</dbReference>
<gene>
    <name evidence="4" type="ORF">GCM10009606_30010</name>
</gene>
<feature type="domain" description="Transglutaminase-like" evidence="2">
    <location>
        <begin position="108"/>
        <end position="224"/>
    </location>
</feature>
<keyword evidence="5" id="KW-1185">Reference proteome</keyword>